<sequence>MSELAAQIQSTREDEQRRIARELHDDLGQQLRALKMGIAVLETQLAAGNNDLSRSQQQSCCKSRSTPRGVVARHRRQSATADAG</sequence>
<evidence type="ECO:0000313" key="3">
    <source>
        <dbReference type="EMBL" id="MBC8751132.1"/>
    </source>
</evidence>
<name>A0ABR7PY20_9BURK</name>
<feature type="region of interest" description="Disordered" evidence="1">
    <location>
        <begin position="50"/>
        <end position="84"/>
    </location>
</feature>
<reference evidence="3 4" key="1">
    <citation type="submission" date="2019-09" db="EMBL/GenBank/DDBJ databases">
        <title>Paraburkholderia podalyriae sp. nov., A South African Podalyria-associated rhizobium.</title>
        <authorList>
            <person name="Mavima L."/>
            <person name="Beukes C.W."/>
            <person name="Palmer M."/>
            <person name="De Meyer S.E."/>
            <person name="James E.K."/>
            <person name="Maluk M."/>
            <person name="Avontuur J.R."/>
            <person name="Chan W.Y."/>
            <person name="Venter S.N."/>
            <person name="Steenkamp E.T."/>
        </authorList>
    </citation>
    <scope>NUCLEOTIDE SEQUENCE [LARGE SCALE GENOMIC DNA]</scope>
    <source>
        <strain evidence="3 4">WC7.3b</strain>
    </source>
</reference>
<dbReference type="InterPro" id="IPR011712">
    <property type="entry name" value="Sig_transdc_His_kin_sub3_dim/P"/>
</dbReference>
<dbReference type="RefSeq" id="WP_187638062.1">
    <property type="nucleotide sequence ID" value="NZ_VZQQ01000046.1"/>
</dbReference>
<dbReference type="EMBL" id="VZQQ01000046">
    <property type="protein sequence ID" value="MBC8751132.1"/>
    <property type="molecule type" value="Genomic_DNA"/>
</dbReference>
<comment type="caution">
    <text evidence="3">The sequence shown here is derived from an EMBL/GenBank/DDBJ whole genome shotgun (WGS) entry which is preliminary data.</text>
</comment>
<keyword evidence="4" id="KW-1185">Reference proteome</keyword>
<evidence type="ECO:0000259" key="2">
    <source>
        <dbReference type="Pfam" id="PF07730"/>
    </source>
</evidence>
<proteinExistence type="predicted"/>
<gene>
    <name evidence="3" type="ORF">F6X42_32580</name>
</gene>
<dbReference type="Gene3D" id="1.20.5.1930">
    <property type="match status" value="1"/>
</dbReference>
<feature type="domain" description="Signal transduction histidine kinase subgroup 3 dimerisation and phosphoacceptor" evidence="2">
    <location>
        <begin position="15"/>
        <end position="53"/>
    </location>
</feature>
<evidence type="ECO:0000313" key="4">
    <source>
        <dbReference type="Proteomes" id="UP000736373"/>
    </source>
</evidence>
<feature type="compositionally biased region" description="Low complexity" evidence="1">
    <location>
        <begin position="53"/>
        <end position="64"/>
    </location>
</feature>
<evidence type="ECO:0000256" key="1">
    <source>
        <dbReference type="SAM" id="MobiDB-lite"/>
    </source>
</evidence>
<accession>A0ABR7PY20</accession>
<dbReference type="Pfam" id="PF07730">
    <property type="entry name" value="HisKA_3"/>
    <property type="match status" value="1"/>
</dbReference>
<organism evidence="3 4">
    <name type="scientific">Paraburkholderia podalyriae</name>
    <dbReference type="NCBI Taxonomy" id="1938811"/>
    <lineage>
        <taxon>Bacteria</taxon>
        <taxon>Pseudomonadati</taxon>
        <taxon>Pseudomonadota</taxon>
        <taxon>Betaproteobacteria</taxon>
        <taxon>Burkholderiales</taxon>
        <taxon>Burkholderiaceae</taxon>
        <taxon>Paraburkholderia</taxon>
    </lineage>
</organism>
<protein>
    <recommendedName>
        <fullName evidence="2">Signal transduction histidine kinase subgroup 3 dimerisation and phosphoacceptor domain-containing protein</fullName>
    </recommendedName>
</protein>
<dbReference type="Proteomes" id="UP000736373">
    <property type="component" value="Unassembled WGS sequence"/>
</dbReference>